<accession>A0A5J4VJU3</accession>
<dbReference type="Proteomes" id="UP000324800">
    <property type="component" value="Unassembled WGS sequence"/>
</dbReference>
<protein>
    <submittedName>
        <fullName evidence="1">Uncharacterized protein</fullName>
    </submittedName>
</protein>
<evidence type="ECO:0000313" key="1">
    <source>
        <dbReference type="EMBL" id="KAA6382724.1"/>
    </source>
</evidence>
<proteinExistence type="predicted"/>
<reference evidence="1 2" key="1">
    <citation type="submission" date="2019-03" db="EMBL/GenBank/DDBJ databases">
        <title>Single cell metagenomics reveals metabolic interactions within the superorganism composed of flagellate Streblomastix strix and complex community of Bacteroidetes bacteria on its surface.</title>
        <authorList>
            <person name="Treitli S.C."/>
            <person name="Kolisko M."/>
            <person name="Husnik F."/>
            <person name="Keeling P."/>
            <person name="Hampl V."/>
        </authorList>
    </citation>
    <scope>NUCLEOTIDE SEQUENCE [LARGE SCALE GENOMIC DNA]</scope>
    <source>
        <strain evidence="1">ST1C</strain>
    </source>
</reference>
<evidence type="ECO:0000313" key="2">
    <source>
        <dbReference type="Proteomes" id="UP000324800"/>
    </source>
</evidence>
<dbReference type="EMBL" id="SNRW01006623">
    <property type="protein sequence ID" value="KAA6382724.1"/>
    <property type="molecule type" value="Genomic_DNA"/>
</dbReference>
<dbReference type="AlphaFoldDB" id="A0A5J4VJU3"/>
<sequence>MGKKKGEEQMRRSWRQMRERNKTIVVAAAVLVNKYKKNVLENETRQFRELMEMRTDWNMMNATSISIPATTIANIKDPEVKENQRQNRLELKIPISFLQYDSNTQTNINLDFNYISPQHNRPHKSLSLYSQQHSPSITLEEQLAVLRNISLRDSQEHKEKEPDQKEPSLQQYAGLMDVVERLHEIMELQVENEKKKSKIMLPGYCTKYPNKDYPAFFYPPKNYRLTPIR</sequence>
<name>A0A5J4VJU3_9EUKA</name>
<comment type="caution">
    <text evidence="1">The sequence shown here is derived from an EMBL/GenBank/DDBJ whole genome shotgun (WGS) entry which is preliminary data.</text>
</comment>
<gene>
    <name evidence="1" type="ORF">EZS28_021749</name>
</gene>
<organism evidence="1 2">
    <name type="scientific">Streblomastix strix</name>
    <dbReference type="NCBI Taxonomy" id="222440"/>
    <lineage>
        <taxon>Eukaryota</taxon>
        <taxon>Metamonada</taxon>
        <taxon>Preaxostyla</taxon>
        <taxon>Oxymonadida</taxon>
        <taxon>Streblomastigidae</taxon>
        <taxon>Streblomastix</taxon>
    </lineage>
</organism>